<reference evidence="1 2" key="1">
    <citation type="submission" date="2018-11" db="EMBL/GenBank/DDBJ databases">
        <authorList>
            <consortium name="Pathogen Informatics"/>
        </authorList>
    </citation>
    <scope>NUCLEOTIDE SEQUENCE [LARGE SCALE GENOMIC DNA]</scope>
    <source>
        <strain evidence="1 2">NST_G2</strain>
    </source>
</reference>
<organism evidence="1 2">
    <name type="scientific">Schistocephalus solidus</name>
    <name type="common">Tapeworm</name>
    <dbReference type="NCBI Taxonomy" id="70667"/>
    <lineage>
        <taxon>Eukaryota</taxon>
        <taxon>Metazoa</taxon>
        <taxon>Spiralia</taxon>
        <taxon>Lophotrochozoa</taxon>
        <taxon>Platyhelminthes</taxon>
        <taxon>Cestoda</taxon>
        <taxon>Eucestoda</taxon>
        <taxon>Diphyllobothriidea</taxon>
        <taxon>Diphyllobothriidae</taxon>
        <taxon>Schistocephalus</taxon>
    </lineage>
</organism>
<evidence type="ECO:0000313" key="1">
    <source>
        <dbReference type="EMBL" id="VDM06455.1"/>
    </source>
</evidence>
<evidence type="ECO:0000313" key="2">
    <source>
        <dbReference type="Proteomes" id="UP000275846"/>
    </source>
</evidence>
<gene>
    <name evidence="1" type="ORF">SSLN_LOCUS20069</name>
</gene>
<proteinExistence type="predicted"/>
<dbReference type="Proteomes" id="UP000275846">
    <property type="component" value="Unassembled WGS sequence"/>
</dbReference>
<dbReference type="EMBL" id="UYSU01052126">
    <property type="protein sequence ID" value="VDM06455.1"/>
    <property type="molecule type" value="Genomic_DNA"/>
</dbReference>
<name>A0A3P7FAF6_SCHSO</name>
<accession>A0A3P7FAF6</accession>
<protein>
    <submittedName>
        <fullName evidence="1">Uncharacterized protein</fullName>
    </submittedName>
</protein>
<dbReference type="AlphaFoldDB" id="A0A3P7FAF6"/>
<sequence length="82" mass="9283">MEGRCKYYLQGADVEAQIEAVLALLDDEVYDIARSADISVASTPSVVLEGFRKIFGSSEHHWVLQSDIQRRFQQPRKATNDL</sequence>
<keyword evidence="2" id="KW-1185">Reference proteome</keyword>